<protein>
    <submittedName>
        <fullName evidence="6">ABC transporter substrate-binding protein</fullName>
    </submittedName>
</protein>
<keyword evidence="3 4" id="KW-0732">Signal</keyword>
<proteinExistence type="inferred from homology"/>
<evidence type="ECO:0000256" key="4">
    <source>
        <dbReference type="SAM" id="SignalP"/>
    </source>
</evidence>
<evidence type="ECO:0000313" key="7">
    <source>
        <dbReference type="Proteomes" id="UP001246372"/>
    </source>
</evidence>
<dbReference type="PANTHER" id="PTHR46847">
    <property type="entry name" value="D-ALLOSE-BINDING PERIPLASMIC PROTEIN-RELATED"/>
    <property type="match status" value="1"/>
</dbReference>
<comment type="subcellular location">
    <subcellularLocation>
        <location evidence="1">Cell envelope</location>
    </subcellularLocation>
</comment>
<dbReference type="InterPro" id="IPR025997">
    <property type="entry name" value="SBP_2_dom"/>
</dbReference>
<feature type="domain" description="Periplasmic binding protein" evidence="5">
    <location>
        <begin position="25"/>
        <end position="299"/>
    </location>
</feature>
<sequence length="362" mass="39818">MPLPIRLLIALLLAGCSQLCLALNIAFINPGRHDEPFWRTAGEAMQAAAQSLGVQFEQLFAERDPERMVQLARDIAARAPAQRPDYVILVNEKGTLVQSAQVLGSAGIKSFAAFNGLLPQDLQRFAPRRGLPLLMGSLESPAEEAGYLTMKTLIRQAAAGSTGQRLQLLAINGDRSTPVSIQRNNGMRRALAEHPEVELLQQSFADWRRDLAEQQAGALLARHPGVRMIWTASDLMAFGAMDAASRAGRKPGQDLFFASINTSKEAMLALIDGRLSSLAGGHFLAGAWAIVMLYDLHGGRDFAQDEGLTLQRSLFMQFGQAEARRYLARYGEGIKELDFRRYSKLLNPAVKRYAFDSLPLLR</sequence>
<dbReference type="CDD" id="cd06324">
    <property type="entry name" value="PBP1_ABC_sugar_binding-like"/>
    <property type="match status" value="1"/>
</dbReference>
<dbReference type="InterPro" id="IPR028082">
    <property type="entry name" value="Peripla_BP_I"/>
</dbReference>
<feature type="signal peptide" evidence="4">
    <location>
        <begin position="1"/>
        <end position="22"/>
    </location>
</feature>
<dbReference type="Pfam" id="PF13407">
    <property type="entry name" value="Peripla_BP_4"/>
    <property type="match status" value="1"/>
</dbReference>
<evidence type="ECO:0000256" key="1">
    <source>
        <dbReference type="ARBA" id="ARBA00004196"/>
    </source>
</evidence>
<dbReference type="Proteomes" id="UP001246372">
    <property type="component" value="Unassembled WGS sequence"/>
</dbReference>
<organism evidence="6 7">
    <name type="scientific">Roseateles aquae</name>
    <dbReference type="NCBI Taxonomy" id="3077235"/>
    <lineage>
        <taxon>Bacteria</taxon>
        <taxon>Pseudomonadati</taxon>
        <taxon>Pseudomonadota</taxon>
        <taxon>Betaproteobacteria</taxon>
        <taxon>Burkholderiales</taxon>
        <taxon>Sphaerotilaceae</taxon>
        <taxon>Roseateles</taxon>
    </lineage>
</organism>
<dbReference type="SUPFAM" id="SSF53822">
    <property type="entry name" value="Periplasmic binding protein-like I"/>
    <property type="match status" value="1"/>
</dbReference>
<accession>A0ABU3PG61</accession>
<comment type="caution">
    <text evidence="6">The sequence shown here is derived from an EMBL/GenBank/DDBJ whole genome shotgun (WGS) entry which is preliminary data.</text>
</comment>
<keyword evidence="7" id="KW-1185">Reference proteome</keyword>
<dbReference type="Gene3D" id="3.40.50.2300">
    <property type="match status" value="2"/>
</dbReference>
<evidence type="ECO:0000313" key="6">
    <source>
        <dbReference type="EMBL" id="MDT9001554.1"/>
    </source>
</evidence>
<reference evidence="6" key="1">
    <citation type="submission" date="2023-09" db="EMBL/GenBank/DDBJ databases">
        <title>Paucibacter sp. APW11 Genome sequencing and assembly.</title>
        <authorList>
            <person name="Kim I."/>
        </authorList>
    </citation>
    <scope>NUCLEOTIDE SEQUENCE</scope>
    <source>
        <strain evidence="6">APW11</strain>
    </source>
</reference>
<comment type="similarity">
    <text evidence="2">Belongs to the bacterial solute-binding protein 2 family.</text>
</comment>
<evidence type="ECO:0000256" key="3">
    <source>
        <dbReference type="ARBA" id="ARBA00022729"/>
    </source>
</evidence>
<feature type="chain" id="PRO_5046629348" evidence="4">
    <location>
        <begin position="23"/>
        <end position="362"/>
    </location>
</feature>
<dbReference type="RefSeq" id="WP_315652435.1">
    <property type="nucleotide sequence ID" value="NZ_JAVXZY010000009.1"/>
</dbReference>
<name>A0ABU3PG61_9BURK</name>
<gene>
    <name evidence="6" type="ORF">RQP53_19920</name>
</gene>
<evidence type="ECO:0000256" key="2">
    <source>
        <dbReference type="ARBA" id="ARBA00007639"/>
    </source>
</evidence>
<dbReference type="PANTHER" id="PTHR46847:SF2">
    <property type="entry name" value="ABC TRANSPORTER SUGAR-BINDING PROTEIN"/>
    <property type="match status" value="1"/>
</dbReference>
<dbReference type="EMBL" id="JAVXZY010000009">
    <property type="protein sequence ID" value="MDT9001554.1"/>
    <property type="molecule type" value="Genomic_DNA"/>
</dbReference>
<evidence type="ECO:0000259" key="5">
    <source>
        <dbReference type="Pfam" id="PF13407"/>
    </source>
</evidence>